<dbReference type="InterPro" id="IPR058548">
    <property type="entry name" value="MlaB-like_STAS"/>
</dbReference>
<name>A0A2M9D0Y3_9CELL</name>
<dbReference type="EMBL" id="PGFE01000001">
    <property type="protein sequence ID" value="PJJ77820.1"/>
    <property type="molecule type" value="Genomic_DNA"/>
</dbReference>
<comment type="caution">
    <text evidence="2">The sequence shown here is derived from an EMBL/GenBank/DDBJ whole genome shotgun (WGS) entry which is preliminary data.</text>
</comment>
<evidence type="ECO:0000313" key="3">
    <source>
        <dbReference type="Proteomes" id="UP000231693"/>
    </source>
</evidence>
<sequence length="112" mass="11771">MRGHGSETKVDVEDSVHGGVSLESDGNRWVMWGEIDAAIQGKVEEDLVASLPAQGGVTIDLTRVTFLDSGGLRLLYLAAGRTSTPPVLVGTPVNVRDLLDLSGVAPLFTIAD</sequence>
<dbReference type="Proteomes" id="UP000231693">
    <property type="component" value="Unassembled WGS sequence"/>
</dbReference>
<accession>A0A2M9D0Y3</accession>
<keyword evidence="3" id="KW-1185">Reference proteome</keyword>
<dbReference type="PROSITE" id="PS50801">
    <property type="entry name" value="STAS"/>
    <property type="match status" value="1"/>
</dbReference>
<proteinExistence type="predicted"/>
<dbReference type="OrthoDB" id="4833278at2"/>
<organism evidence="2 3">
    <name type="scientific">Sediminihabitans luteus</name>
    <dbReference type="NCBI Taxonomy" id="1138585"/>
    <lineage>
        <taxon>Bacteria</taxon>
        <taxon>Bacillati</taxon>
        <taxon>Actinomycetota</taxon>
        <taxon>Actinomycetes</taxon>
        <taxon>Micrococcales</taxon>
        <taxon>Cellulomonadaceae</taxon>
        <taxon>Sediminihabitans</taxon>
    </lineage>
</organism>
<dbReference type="AlphaFoldDB" id="A0A2M9D0Y3"/>
<reference evidence="2 3" key="1">
    <citation type="submission" date="2017-11" db="EMBL/GenBank/DDBJ databases">
        <title>Genomic Encyclopedia of Archaeal and Bacterial Type Strains, Phase II (KMG-II): From Individual Species to Whole Genera.</title>
        <authorList>
            <person name="Goeker M."/>
        </authorList>
    </citation>
    <scope>NUCLEOTIDE SEQUENCE [LARGE SCALE GENOMIC DNA]</scope>
    <source>
        <strain evidence="2 3">DSM 25478</strain>
    </source>
</reference>
<protein>
    <submittedName>
        <fullName evidence="2">Anti-sigma B factor antagonist/stage II sporulation protein AA (Anti-sigma F factor antagonist)</fullName>
    </submittedName>
</protein>
<feature type="domain" description="STAS" evidence="1">
    <location>
        <begin position="33"/>
        <end position="112"/>
    </location>
</feature>
<dbReference type="Pfam" id="PF13466">
    <property type="entry name" value="STAS_2"/>
    <property type="match status" value="1"/>
</dbReference>
<dbReference type="InterPro" id="IPR002645">
    <property type="entry name" value="STAS_dom"/>
</dbReference>
<evidence type="ECO:0000313" key="2">
    <source>
        <dbReference type="EMBL" id="PJJ77820.1"/>
    </source>
</evidence>
<dbReference type="CDD" id="cd07043">
    <property type="entry name" value="STAS_anti-anti-sigma_factors"/>
    <property type="match status" value="1"/>
</dbReference>
<evidence type="ECO:0000259" key="1">
    <source>
        <dbReference type="PROSITE" id="PS50801"/>
    </source>
</evidence>
<gene>
    <name evidence="2" type="ORF">CLV28_1046</name>
</gene>
<dbReference type="Gene3D" id="3.30.750.24">
    <property type="entry name" value="STAS domain"/>
    <property type="match status" value="1"/>
</dbReference>
<dbReference type="InterPro" id="IPR036513">
    <property type="entry name" value="STAS_dom_sf"/>
</dbReference>
<dbReference type="SUPFAM" id="SSF52091">
    <property type="entry name" value="SpoIIaa-like"/>
    <property type="match status" value="1"/>
</dbReference>